<dbReference type="InterPro" id="IPR016152">
    <property type="entry name" value="PTrfase/Anion_transptr"/>
</dbReference>
<dbReference type="InterPro" id="IPR051541">
    <property type="entry name" value="PTS_SugarTrans_NitroReg"/>
</dbReference>
<reference evidence="2" key="1">
    <citation type="submission" date="2023-03" db="EMBL/GenBank/DDBJ databases">
        <authorList>
            <person name="Shen W."/>
            <person name="Cai J."/>
        </authorList>
    </citation>
    <scope>NUCLEOTIDE SEQUENCE</scope>
    <source>
        <strain evidence="2">P33-2</strain>
    </source>
</reference>
<gene>
    <name evidence="2" type="ORF">P7D43_04325</name>
</gene>
<dbReference type="PANTHER" id="PTHR47738:SF3">
    <property type="entry name" value="PHOSPHOTRANSFERASE SYSTEM MANNITOL_FRUCTOSE-SPECIFIC IIA DOMAIN CONTAINING PROTEIN"/>
    <property type="match status" value="1"/>
</dbReference>
<dbReference type="RefSeq" id="WP_048722412.1">
    <property type="nucleotide sequence ID" value="NZ_CAAKOC010000046.1"/>
</dbReference>
<proteinExistence type="predicted"/>
<dbReference type="PANTHER" id="PTHR47738">
    <property type="entry name" value="PTS SYSTEM FRUCTOSE-LIKE EIIA COMPONENT-RELATED"/>
    <property type="match status" value="1"/>
</dbReference>
<dbReference type="AlphaFoldDB" id="A0AAW8RP16"/>
<evidence type="ECO:0000313" key="3">
    <source>
        <dbReference type="Proteomes" id="UP001260773"/>
    </source>
</evidence>
<comment type="caution">
    <text evidence="2">The sequence shown here is derived from an EMBL/GenBank/DDBJ whole genome shotgun (WGS) entry which is preliminary data.</text>
</comment>
<protein>
    <submittedName>
        <fullName evidence="2">PTS sugar transporter subunit IIA</fullName>
    </submittedName>
</protein>
<feature type="domain" description="PTS EIIA type-2" evidence="1">
    <location>
        <begin position="4"/>
        <end position="151"/>
    </location>
</feature>
<dbReference type="PROSITE" id="PS51094">
    <property type="entry name" value="PTS_EIIA_TYPE_2"/>
    <property type="match status" value="1"/>
</dbReference>
<dbReference type="Gene3D" id="3.40.930.10">
    <property type="entry name" value="Mannitol-specific EII, Chain A"/>
    <property type="match status" value="1"/>
</dbReference>
<name>A0AAW8RP16_ENTAV</name>
<keyword evidence="2" id="KW-0813">Transport</keyword>
<dbReference type="InterPro" id="IPR002178">
    <property type="entry name" value="PTS_EIIA_type-2_dom"/>
</dbReference>
<accession>A0AAW8RP16</accession>
<dbReference type="CDD" id="cd00211">
    <property type="entry name" value="PTS_IIA_fru"/>
    <property type="match status" value="1"/>
</dbReference>
<dbReference type="Pfam" id="PF00359">
    <property type="entry name" value="PTS_EIIA_2"/>
    <property type="match status" value="1"/>
</dbReference>
<dbReference type="EMBL" id="JARPWH010000009">
    <property type="protein sequence ID" value="MDT2401588.1"/>
    <property type="molecule type" value="Genomic_DNA"/>
</dbReference>
<organism evidence="2 3">
    <name type="scientific">Enterococcus avium</name>
    <name type="common">Streptococcus avium</name>
    <dbReference type="NCBI Taxonomy" id="33945"/>
    <lineage>
        <taxon>Bacteria</taxon>
        <taxon>Bacillati</taxon>
        <taxon>Bacillota</taxon>
        <taxon>Bacilli</taxon>
        <taxon>Lactobacillales</taxon>
        <taxon>Enterococcaceae</taxon>
        <taxon>Enterococcus</taxon>
    </lineage>
</organism>
<sequence>MLKDYVKEELVVLNLDSADRTELFKQMAKIFSDKGYVKEGFYNFIVEREENYPTGLDLGTHTVAIPHGNPEYIKQSFISVVTLKQPIKMKKMEDADEEIDVDLFFILGLNDGTQHLQILKQVIGLIQQEAFVKDILSAKSAKEVMEKISAVVVEN</sequence>
<evidence type="ECO:0000259" key="1">
    <source>
        <dbReference type="PROSITE" id="PS51094"/>
    </source>
</evidence>
<dbReference type="SUPFAM" id="SSF55804">
    <property type="entry name" value="Phoshotransferase/anion transport protein"/>
    <property type="match status" value="1"/>
</dbReference>
<evidence type="ECO:0000313" key="2">
    <source>
        <dbReference type="EMBL" id="MDT2401588.1"/>
    </source>
</evidence>
<dbReference type="Proteomes" id="UP001260773">
    <property type="component" value="Unassembled WGS sequence"/>
</dbReference>
<keyword evidence="2" id="KW-0762">Sugar transport</keyword>